<evidence type="ECO:0000313" key="3">
    <source>
        <dbReference type="Proteomes" id="UP000663935"/>
    </source>
</evidence>
<feature type="chain" id="PRO_5046602103" description="Secreted protein" evidence="1">
    <location>
        <begin position="22"/>
        <end position="198"/>
    </location>
</feature>
<evidence type="ECO:0000313" key="2">
    <source>
        <dbReference type="EMBL" id="QTD36255.1"/>
    </source>
</evidence>
<feature type="signal peptide" evidence="1">
    <location>
        <begin position="1"/>
        <end position="21"/>
    </location>
</feature>
<dbReference type="Proteomes" id="UP000663935">
    <property type="component" value="Chromosome"/>
</dbReference>
<organism evidence="2 3">
    <name type="scientific">Polaribacter batillariae</name>
    <dbReference type="NCBI Taxonomy" id="2808900"/>
    <lineage>
        <taxon>Bacteria</taxon>
        <taxon>Pseudomonadati</taxon>
        <taxon>Bacteroidota</taxon>
        <taxon>Flavobacteriia</taxon>
        <taxon>Flavobacteriales</taxon>
        <taxon>Flavobacteriaceae</taxon>
    </lineage>
</organism>
<keyword evidence="3" id="KW-1185">Reference proteome</keyword>
<name>A0ABX7SSE9_9FLAO</name>
<dbReference type="EMBL" id="CP071795">
    <property type="protein sequence ID" value="QTD36255.1"/>
    <property type="molecule type" value="Genomic_DNA"/>
</dbReference>
<protein>
    <recommendedName>
        <fullName evidence="4">Secreted protein</fullName>
    </recommendedName>
</protein>
<evidence type="ECO:0000256" key="1">
    <source>
        <dbReference type="SAM" id="SignalP"/>
    </source>
</evidence>
<reference evidence="2 3" key="1">
    <citation type="submission" date="2021-03" db="EMBL/GenBank/DDBJ databases">
        <title>Complete genome of Polaribacter_sp.G4M1.</title>
        <authorList>
            <person name="Jeong S.W."/>
            <person name="Bae J.W."/>
        </authorList>
    </citation>
    <scope>NUCLEOTIDE SEQUENCE [LARGE SCALE GENOMIC DNA]</scope>
    <source>
        <strain evidence="2 3">G4M1</strain>
    </source>
</reference>
<sequence>MKPKIIAVILILLFCSLSIFSQETETKNLIQLDDSWGQEIFPFPIPFAKSIHYTGTAEVRFPPKGWRTPQHTFFWSYTYVWSISFNEKITAKQLKQDLEKYFDGLNNVRKDHTLNQKASATIQKINKKNITTFFQGKVITYDRFATNKRLVLNVKIESHFCKKTQKTVILFKFSPKEFKHKVWHTLDKIELINGFCES</sequence>
<accession>A0ABX7SSE9</accession>
<keyword evidence="1" id="KW-0732">Signal</keyword>
<evidence type="ECO:0008006" key="4">
    <source>
        <dbReference type="Google" id="ProtNLM"/>
    </source>
</evidence>
<proteinExistence type="predicted"/>
<dbReference type="RefSeq" id="WP_207970446.1">
    <property type="nucleotide sequence ID" value="NZ_CP071795.1"/>
</dbReference>
<gene>
    <name evidence="2" type="ORF">JL193_08750</name>
</gene>